<dbReference type="PROSITE" id="PS50262">
    <property type="entry name" value="G_PROTEIN_RECEP_F1_2"/>
    <property type="match status" value="1"/>
</dbReference>
<accession>A0ABD2MRK3</accession>
<evidence type="ECO:0000256" key="5">
    <source>
        <dbReference type="ARBA" id="ARBA00023040"/>
    </source>
</evidence>
<dbReference type="AlphaFoldDB" id="A0ABD2MRK3"/>
<gene>
    <name evidence="12" type="ORF">HHI36_008129</name>
</gene>
<keyword evidence="6 10" id="KW-0472">Membrane</keyword>
<keyword evidence="5" id="KW-0297">G-protein coupled receptor</keyword>
<feature type="compositionally biased region" description="Low complexity" evidence="9">
    <location>
        <begin position="203"/>
        <end position="223"/>
    </location>
</feature>
<dbReference type="SUPFAM" id="SSF81321">
    <property type="entry name" value="Family A G protein-coupled receptor-like"/>
    <property type="match status" value="1"/>
</dbReference>
<sequence length="286" mass="32257">MLQNNTSCTILIYFSIFSPVLSITQYEQERYFDGSLVYVCFSSVVELLPCIFFLSSIVVFFLVPLAMLICIYVMIAKTLITHPTSIASMKMSAVSNQSVLKYRKQVILMLGTVVLAFFLCLMPFRALTLWIILAPPGSNFGIGFESYYNILYFSRIMFHLNSAVNPILYNIMSSKFRGGFLKICGMKRLRKRLKNKPEILRKSTSSSAHTSSQQTSESFLSSSGRRKRKFSSSLKEVKEIAPLGDAEPTIEHDNSPKGTSSTKDVYIRASLHELNGQKMSCSEIFV</sequence>
<keyword evidence="3 10" id="KW-0812">Transmembrane</keyword>
<feature type="transmembrane region" description="Helical" evidence="10">
    <location>
        <begin position="106"/>
        <end position="132"/>
    </location>
</feature>
<keyword evidence="8" id="KW-0807">Transducer</keyword>
<proteinExistence type="inferred from homology"/>
<evidence type="ECO:0000256" key="4">
    <source>
        <dbReference type="ARBA" id="ARBA00022989"/>
    </source>
</evidence>
<dbReference type="Pfam" id="PF00001">
    <property type="entry name" value="7tm_1"/>
    <property type="match status" value="1"/>
</dbReference>
<feature type="region of interest" description="Disordered" evidence="9">
    <location>
        <begin position="200"/>
        <end position="224"/>
    </location>
</feature>
<evidence type="ECO:0000256" key="10">
    <source>
        <dbReference type="SAM" id="Phobius"/>
    </source>
</evidence>
<dbReference type="Proteomes" id="UP001516400">
    <property type="component" value="Unassembled WGS sequence"/>
</dbReference>
<evidence type="ECO:0000256" key="9">
    <source>
        <dbReference type="SAM" id="MobiDB-lite"/>
    </source>
</evidence>
<dbReference type="PANTHER" id="PTHR24243">
    <property type="entry name" value="G-PROTEIN COUPLED RECEPTOR"/>
    <property type="match status" value="1"/>
</dbReference>
<evidence type="ECO:0000313" key="12">
    <source>
        <dbReference type="EMBL" id="KAL3269046.1"/>
    </source>
</evidence>
<dbReference type="InterPro" id="IPR017452">
    <property type="entry name" value="GPCR_Rhodpsn_7TM"/>
</dbReference>
<reference evidence="12 13" key="1">
    <citation type="journal article" date="2021" name="BMC Biol.">
        <title>Horizontally acquired antibacterial genes associated with adaptive radiation of ladybird beetles.</title>
        <authorList>
            <person name="Li H.S."/>
            <person name="Tang X.F."/>
            <person name="Huang Y.H."/>
            <person name="Xu Z.Y."/>
            <person name="Chen M.L."/>
            <person name="Du X.Y."/>
            <person name="Qiu B.Y."/>
            <person name="Chen P.T."/>
            <person name="Zhang W."/>
            <person name="Slipinski A."/>
            <person name="Escalona H.E."/>
            <person name="Waterhouse R.M."/>
            <person name="Zwick A."/>
            <person name="Pang H."/>
        </authorList>
    </citation>
    <scope>NUCLEOTIDE SEQUENCE [LARGE SCALE GENOMIC DNA]</scope>
    <source>
        <strain evidence="12">SYSU2018</strain>
    </source>
</reference>
<evidence type="ECO:0000256" key="8">
    <source>
        <dbReference type="ARBA" id="ARBA00023224"/>
    </source>
</evidence>
<keyword evidence="4 10" id="KW-1133">Transmembrane helix</keyword>
<evidence type="ECO:0000256" key="3">
    <source>
        <dbReference type="ARBA" id="ARBA00022692"/>
    </source>
</evidence>
<dbReference type="EMBL" id="JABFTP020000021">
    <property type="protein sequence ID" value="KAL3269046.1"/>
    <property type="molecule type" value="Genomic_DNA"/>
</dbReference>
<keyword evidence="7" id="KW-0675">Receptor</keyword>
<evidence type="ECO:0000259" key="11">
    <source>
        <dbReference type="PROSITE" id="PS50262"/>
    </source>
</evidence>
<protein>
    <recommendedName>
        <fullName evidence="11">G-protein coupled receptors family 1 profile domain-containing protein</fullName>
    </recommendedName>
</protein>
<dbReference type="PRINTS" id="PR00237">
    <property type="entry name" value="GPCRRHODOPSN"/>
</dbReference>
<feature type="transmembrane region" description="Helical" evidence="10">
    <location>
        <begin position="51"/>
        <end position="75"/>
    </location>
</feature>
<comment type="caution">
    <text evidence="12">The sequence shown here is derived from an EMBL/GenBank/DDBJ whole genome shotgun (WGS) entry which is preliminary data.</text>
</comment>
<dbReference type="GO" id="GO:0004930">
    <property type="term" value="F:G protein-coupled receptor activity"/>
    <property type="evidence" value="ECO:0007669"/>
    <property type="project" value="UniProtKB-KW"/>
</dbReference>
<evidence type="ECO:0000256" key="6">
    <source>
        <dbReference type="ARBA" id="ARBA00023136"/>
    </source>
</evidence>
<name>A0ABD2MRK3_9CUCU</name>
<evidence type="ECO:0000313" key="13">
    <source>
        <dbReference type="Proteomes" id="UP001516400"/>
    </source>
</evidence>
<evidence type="ECO:0000256" key="2">
    <source>
        <dbReference type="ARBA" id="ARBA00010663"/>
    </source>
</evidence>
<dbReference type="GO" id="GO:0016020">
    <property type="term" value="C:membrane"/>
    <property type="evidence" value="ECO:0007669"/>
    <property type="project" value="UniProtKB-SubCell"/>
</dbReference>
<organism evidence="12 13">
    <name type="scientific">Cryptolaemus montrouzieri</name>
    <dbReference type="NCBI Taxonomy" id="559131"/>
    <lineage>
        <taxon>Eukaryota</taxon>
        <taxon>Metazoa</taxon>
        <taxon>Ecdysozoa</taxon>
        <taxon>Arthropoda</taxon>
        <taxon>Hexapoda</taxon>
        <taxon>Insecta</taxon>
        <taxon>Pterygota</taxon>
        <taxon>Neoptera</taxon>
        <taxon>Endopterygota</taxon>
        <taxon>Coleoptera</taxon>
        <taxon>Polyphaga</taxon>
        <taxon>Cucujiformia</taxon>
        <taxon>Coccinelloidea</taxon>
        <taxon>Coccinellidae</taxon>
        <taxon>Scymninae</taxon>
        <taxon>Scymnini</taxon>
        <taxon>Cryptolaemus</taxon>
    </lineage>
</organism>
<evidence type="ECO:0000256" key="1">
    <source>
        <dbReference type="ARBA" id="ARBA00004141"/>
    </source>
</evidence>
<feature type="domain" description="G-protein coupled receptors family 1 profile" evidence="11">
    <location>
        <begin position="1"/>
        <end position="169"/>
    </location>
</feature>
<evidence type="ECO:0000256" key="7">
    <source>
        <dbReference type="ARBA" id="ARBA00023170"/>
    </source>
</evidence>
<keyword evidence="13" id="KW-1185">Reference proteome</keyword>
<dbReference type="InterPro" id="IPR000276">
    <property type="entry name" value="GPCR_Rhodpsn"/>
</dbReference>
<dbReference type="Gene3D" id="1.20.1070.10">
    <property type="entry name" value="Rhodopsin 7-helix transmembrane proteins"/>
    <property type="match status" value="1"/>
</dbReference>
<comment type="similarity">
    <text evidence="2">Belongs to the G-protein coupled receptor 1 family.</text>
</comment>
<comment type="subcellular location">
    <subcellularLocation>
        <location evidence="1">Membrane</location>
        <topology evidence="1">Multi-pass membrane protein</topology>
    </subcellularLocation>
</comment>
<dbReference type="PANTHER" id="PTHR24243:SF233">
    <property type="entry name" value="THYROTROPIN-RELEASING HORMONE RECEPTOR"/>
    <property type="match status" value="1"/>
</dbReference>